<dbReference type="InterPro" id="IPR024079">
    <property type="entry name" value="MetalloPept_cat_dom_sf"/>
</dbReference>
<dbReference type="AlphaFoldDB" id="A0ABD2NTS5"/>
<organism evidence="2 3">
    <name type="scientific">Cryptolaemus montrouzieri</name>
    <dbReference type="NCBI Taxonomy" id="559131"/>
    <lineage>
        <taxon>Eukaryota</taxon>
        <taxon>Metazoa</taxon>
        <taxon>Ecdysozoa</taxon>
        <taxon>Arthropoda</taxon>
        <taxon>Hexapoda</taxon>
        <taxon>Insecta</taxon>
        <taxon>Pterygota</taxon>
        <taxon>Neoptera</taxon>
        <taxon>Endopterygota</taxon>
        <taxon>Coleoptera</taxon>
        <taxon>Polyphaga</taxon>
        <taxon>Cucujiformia</taxon>
        <taxon>Coccinelloidea</taxon>
        <taxon>Coccinellidae</taxon>
        <taxon>Scymninae</taxon>
        <taxon>Scymnini</taxon>
        <taxon>Cryptolaemus</taxon>
    </lineage>
</organism>
<keyword evidence="3" id="KW-1185">Reference proteome</keyword>
<reference evidence="2 3" key="1">
    <citation type="journal article" date="2021" name="BMC Biol.">
        <title>Horizontally acquired antibacterial genes associated with adaptive radiation of ladybird beetles.</title>
        <authorList>
            <person name="Li H.S."/>
            <person name="Tang X.F."/>
            <person name="Huang Y.H."/>
            <person name="Xu Z.Y."/>
            <person name="Chen M.L."/>
            <person name="Du X.Y."/>
            <person name="Qiu B.Y."/>
            <person name="Chen P.T."/>
            <person name="Zhang W."/>
            <person name="Slipinski A."/>
            <person name="Escalona H.E."/>
            <person name="Waterhouse R.M."/>
            <person name="Zwick A."/>
            <person name="Pang H."/>
        </authorList>
    </citation>
    <scope>NUCLEOTIDE SEQUENCE [LARGE SCALE GENOMIC DNA]</scope>
    <source>
        <strain evidence="2">SYSU2018</strain>
    </source>
</reference>
<dbReference type="InterPro" id="IPR018497">
    <property type="entry name" value="Peptidase_M13_C"/>
</dbReference>
<feature type="domain" description="Peptidase M13 C-terminal" evidence="1">
    <location>
        <begin position="196"/>
        <end position="372"/>
    </location>
</feature>
<dbReference type="PANTHER" id="PTHR11733:SF229">
    <property type="entry name" value="NEPRILYSIN-2-LIKE PROTEIN"/>
    <property type="match status" value="1"/>
</dbReference>
<sequence length="382" mass="43933">MLQFVFVNSLLIKEEVMRKLLNNALLAILASSLYENTVLPVHRHSRIEFCKKQTLDLMPDITNYLYKKLTLTEELTDQTEVVETMFNQLKKKFDESSQNLEEIDDESSAKKKINGIKLAMFRNNDTSTEIGLLNTSYAVLELDHNDYLYNFFNLMEFRRKIYFSLQGVEVTAENMFRHFVDVRGEEPVTFHSSDIVCIPYGLIKKVTKELPPYVTLAQVGFPLAKIIGHAINSIRIQNQRNDFTNSSDIKQEMVFSNPIYFGEFELSSFTINNGLSANKIVAENIALGLLTKFSNTFGNETLLPWISNKYSQQKIFFLAIAQELCQVLSLTQYIVEAYESPILPAQLRIENILRNSKFLEQFHCGPDSSMSRIEDRVYGIGM</sequence>
<dbReference type="Gene3D" id="3.40.390.10">
    <property type="entry name" value="Collagenase (Catalytic Domain)"/>
    <property type="match status" value="1"/>
</dbReference>
<dbReference type="PANTHER" id="PTHR11733">
    <property type="entry name" value="ZINC METALLOPROTEASE FAMILY M13 NEPRILYSIN-RELATED"/>
    <property type="match status" value="1"/>
</dbReference>
<dbReference type="SUPFAM" id="SSF55486">
    <property type="entry name" value="Metalloproteases ('zincins'), catalytic domain"/>
    <property type="match status" value="1"/>
</dbReference>
<dbReference type="InterPro" id="IPR000718">
    <property type="entry name" value="Peptidase_M13"/>
</dbReference>
<protein>
    <recommendedName>
        <fullName evidence="1">Peptidase M13 C-terminal domain-containing protein</fullName>
    </recommendedName>
</protein>
<gene>
    <name evidence="2" type="ORF">HHI36_005287</name>
</gene>
<dbReference type="PROSITE" id="PS51885">
    <property type="entry name" value="NEPRILYSIN"/>
    <property type="match status" value="1"/>
</dbReference>
<dbReference type="Proteomes" id="UP001516400">
    <property type="component" value="Unassembled WGS sequence"/>
</dbReference>
<evidence type="ECO:0000259" key="1">
    <source>
        <dbReference type="Pfam" id="PF01431"/>
    </source>
</evidence>
<dbReference type="Pfam" id="PF01431">
    <property type="entry name" value="Peptidase_M13"/>
    <property type="match status" value="1"/>
</dbReference>
<comment type="caution">
    <text evidence="2">The sequence shown here is derived from an EMBL/GenBank/DDBJ whole genome shotgun (WGS) entry which is preliminary data.</text>
</comment>
<evidence type="ECO:0000313" key="3">
    <source>
        <dbReference type="Proteomes" id="UP001516400"/>
    </source>
</evidence>
<proteinExistence type="predicted"/>
<dbReference type="EMBL" id="JABFTP020000144">
    <property type="protein sequence ID" value="KAL3282088.1"/>
    <property type="molecule type" value="Genomic_DNA"/>
</dbReference>
<accession>A0ABD2NTS5</accession>
<evidence type="ECO:0000313" key="2">
    <source>
        <dbReference type="EMBL" id="KAL3282088.1"/>
    </source>
</evidence>
<name>A0ABD2NTS5_9CUCU</name>